<gene>
    <name evidence="4" type="primary">LOC113492381</name>
</gene>
<dbReference type="SUPFAM" id="SSF53850">
    <property type="entry name" value="Periplasmic binding protein-like II"/>
    <property type="match status" value="2"/>
</dbReference>
<dbReference type="Proteomes" id="UP000322000">
    <property type="component" value="Chromosome 3"/>
</dbReference>
<proteinExistence type="predicted"/>
<dbReference type="InterPro" id="IPR001156">
    <property type="entry name" value="Transferrin-like_dom"/>
</dbReference>
<name>A0A7E5VBQ1_TRINI</name>
<dbReference type="PANTHER" id="PTHR11485">
    <property type="entry name" value="TRANSFERRIN"/>
    <property type="match status" value="1"/>
</dbReference>
<reference evidence="4" key="1">
    <citation type="submission" date="2025-08" db="UniProtKB">
        <authorList>
            <consortium name="RefSeq"/>
        </authorList>
    </citation>
    <scope>IDENTIFICATION</scope>
</reference>
<dbReference type="GO" id="GO:0005615">
    <property type="term" value="C:extracellular space"/>
    <property type="evidence" value="ECO:0007669"/>
    <property type="project" value="TreeGrafter"/>
</dbReference>
<dbReference type="PRINTS" id="PR00422">
    <property type="entry name" value="TRANSFERRIN"/>
</dbReference>
<dbReference type="KEGG" id="tnl:113492381"/>
<dbReference type="GO" id="GO:0006826">
    <property type="term" value="P:iron ion transport"/>
    <property type="evidence" value="ECO:0007669"/>
    <property type="project" value="TreeGrafter"/>
</dbReference>
<accession>A0A7E5VBQ1</accession>
<evidence type="ECO:0000313" key="4">
    <source>
        <dbReference type="RefSeq" id="XP_026725665.1"/>
    </source>
</evidence>
<dbReference type="PROSITE" id="PS51408">
    <property type="entry name" value="TRANSFERRIN_LIKE_4"/>
    <property type="match status" value="2"/>
</dbReference>
<feature type="signal peptide" evidence="1">
    <location>
        <begin position="1"/>
        <end position="23"/>
    </location>
</feature>
<feature type="domain" description="Transferrin-like" evidence="2">
    <location>
        <begin position="379"/>
        <end position="681"/>
    </location>
</feature>
<dbReference type="InParanoid" id="A0A7E5VBQ1"/>
<organism evidence="3 4">
    <name type="scientific">Trichoplusia ni</name>
    <name type="common">Cabbage looper</name>
    <dbReference type="NCBI Taxonomy" id="7111"/>
    <lineage>
        <taxon>Eukaryota</taxon>
        <taxon>Metazoa</taxon>
        <taxon>Ecdysozoa</taxon>
        <taxon>Arthropoda</taxon>
        <taxon>Hexapoda</taxon>
        <taxon>Insecta</taxon>
        <taxon>Pterygota</taxon>
        <taxon>Neoptera</taxon>
        <taxon>Endopterygota</taxon>
        <taxon>Lepidoptera</taxon>
        <taxon>Glossata</taxon>
        <taxon>Ditrysia</taxon>
        <taxon>Noctuoidea</taxon>
        <taxon>Noctuidae</taxon>
        <taxon>Plusiinae</taxon>
        <taxon>Trichoplusia</taxon>
    </lineage>
</organism>
<dbReference type="GO" id="GO:0005769">
    <property type="term" value="C:early endosome"/>
    <property type="evidence" value="ECO:0007669"/>
    <property type="project" value="TreeGrafter"/>
</dbReference>
<protein>
    <submittedName>
        <fullName evidence="4">Transferrin-like</fullName>
    </submittedName>
</protein>
<dbReference type="RefSeq" id="XP_026725665.1">
    <property type="nucleotide sequence ID" value="XM_026869864.1"/>
</dbReference>
<dbReference type="GeneID" id="113492381"/>
<keyword evidence="3" id="KW-1185">Reference proteome</keyword>
<dbReference type="AlphaFoldDB" id="A0A7E5VBQ1"/>
<dbReference type="Pfam" id="PF00405">
    <property type="entry name" value="Transferrin"/>
    <property type="match status" value="2"/>
</dbReference>
<feature type="chain" id="PRO_5028885918" evidence="1">
    <location>
        <begin position="24"/>
        <end position="708"/>
    </location>
</feature>
<dbReference type="PANTHER" id="PTHR11485:SF54">
    <property type="entry name" value="TRANSFERRIN"/>
    <property type="match status" value="1"/>
</dbReference>
<dbReference type="FunCoup" id="A0A7E5VBQ1">
    <property type="interactions" value="2"/>
</dbReference>
<dbReference type="GO" id="GO:0005886">
    <property type="term" value="C:plasma membrane"/>
    <property type="evidence" value="ECO:0007669"/>
    <property type="project" value="TreeGrafter"/>
</dbReference>
<dbReference type="Gene3D" id="3.40.190.10">
    <property type="entry name" value="Periplasmic binding protein-like II"/>
    <property type="match status" value="3"/>
</dbReference>
<evidence type="ECO:0000259" key="2">
    <source>
        <dbReference type="PROSITE" id="PS51408"/>
    </source>
</evidence>
<dbReference type="OrthoDB" id="8170333at2759"/>
<evidence type="ECO:0000256" key="1">
    <source>
        <dbReference type="SAM" id="SignalP"/>
    </source>
</evidence>
<dbReference type="SMART" id="SM00094">
    <property type="entry name" value="TR_FER"/>
    <property type="match status" value="1"/>
</dbReference>
<dbReference type="GO" id="GO:0055037">
    <property type="term" value="C:recycling endosome"/>
    <property type="evidence" value="ECO:0007669"/>
    <property type="project" value="TreeGrafter"/>
</dbReference>
<evidence type="ECO:0000313" key="3">
    <source>
        <dbReference type="Proteomes" id="UP000322000"/>
    </source>
</evidence>
<keyword evidence="1" id="KW-0732">Signal</keyword>
<feature type="domain" description="Transferrin-like" evidence="2">
    <location>
        <begin position="34"/>
        <end position="366"/>
    </location>
</feature>
<sequence>MIVTKMSVDLFLVMFCCVVVVLSQGTGSGNDGNLRLCVVEGRGLYKRAPTHCPILDKEKAGIECVLGTDRLDCLRRISKGTVDFGVFSPEDLVAAQWADIDVLVTNELRFRSKPFARNIVAVVNRRILPDSSSTLNAVLRNSTLCHPGETMDDLRPLSETLSGYLETLVLVRSCDPKLSNTENKLRALADFYWQACKAGPWVPDKTRDAELKRQYPSLCAACAGSCSAGDRYWGNAGSLTCLADGVGDVTWGEADDVAAYFKIKDGTYLAGSENFAYLCRDGTWRDLTQDPCVWLRRPWNVIVAKRKAAEAVSRVANSLSESGAVVSAGWRGALAALLEARQAPAAALQPPRGPLDYLAAAHGFREAYSQAACDPPRHIVLCTTSLLAKNKCEWLSEAGAVYGVSPPLQCALREDTAACLRAVSAGDCDAATADSDWLVPALRDYNLTAVLHEVTPIVEKTNTIIAYVNSDSQITKMADLRGKRAAFPRYDGAAWHSVQQYITQHEKISCKEYLESYFKEICAPGLDGKKCYDAGEAEALKSLVEGKSDVAFISMKTYNAFKDSGAPLSNDMKKIVPLCPEQNQKYCFVSWSNLGHIFAANNITQTRRHELINVFTKLDQLFGKHPPFQNPMFSMYGAFNHENEVIFHSNTKSLATSAVLKTHPYDKIPYNLELIVSNMTDFTCDFGAKISPSMIMLVASLVVFIINS</sequence>
<dbReference type="CDD" id="cd13529">
    <property type="entry name" value="PBP2_transferrin"/>
    <property type="match status" value="1"/>
</dbReference>